<sequence length="106" mass="11617">MTADDRISTEFPLTPGADGDQDIVTLWSVHLPGTLNYEAIAVRSHISGADGTGLEAETMDPITILKGVGDGSHLAFFHERALMELDERKATDYRVADLFAPQEEWT</sequence>
<protein>
    <submittedName>
        <fullName evidence="1">Uncharacterized protein</fullName>
    </submittedName>
</protein>
<evidence type="ECO:0000313" key="2">
    <source>
        <dbReference type="Proteomes" id="UP000655366"/>
    </source>
</evidence>
<dbReference type="AlphaFoldDB" id="A0A931CMU8"/>
<comment type="caution">
    <text evidence="1">The sequence shown here is derived from an EMBL/GenBank/DDBJ whole genome shotgun (WGS) entry which is preliminary data.</text>
</comment>
<evidence type="ECO:0000313" key="1">
    <source>
        <dbReference type="EMBL" id="MBG0738786.1"/>
    </source>
</evidence>
<name>A0A931CMU8_9MICC</name>
<proteinExistence type="predicted"/>
<dbReference type="Proteomes" id="UP000655366">
    <property type="component" value="Unassembled WGS sequence"/>
</dbReference>
<reference evidence="1 2" key="1">
    <citation type="submission" date="2020-11" db="EMBL/GenBank/DDBJ databases">
        <title>Arthrobacter antarcticus sp. nov., isolated from Antarctic Soil.</title>
        <authorList>
            <person name="Li J."/>
        </authorList>
    </citation>
    <scope>NUCLEOTIDE SEQUENCE [LARGE SCALE GENOMIC DNA]</scope>
    <source>
        <strain evidence="1 2">Z1-20</strain>
    </source>
</reference>
<organism evidence="1 2">
    <name type="scientific">Arthrobacter terrae</name>
    <dbReference type="NCBI Taxonomy" id="2935737"/>
    <lineage>
        <taxon>Bacteria</taxon>
        <taxon>Bacillati</taxon>
        <taxon>Actinomycetota</taxon>
        <taxon>Actinomycetes</taxon>
        <taxon>Micrococcales</taxon>
        <taxon>Micrococcaceae</taxon>
        <taxon>Arthrobacter</taxon>
    </lineage>
</organism>
<gene>
    <name evidence="1" type="ORF">IV500_05050</name>
</gene>
<dbReference type="RefSeq" id="WP_196395722.1">
    <property type="nucleotide sequence ID" value="NZ_JADNYM010000005.1"/>
</dbReference>
<accession>A0A931CMU8</accession>
<keyword evidence="2" id="KW-1185">Reference proteome</keyword>
<dbReference type="EMBL" id="JADNYM010000005">
    <property type="protein sequence ID" value="MBG0738786.1"/>
    <property type="molecule type" value="Genomic_DNA"/>
</dbReference>